<dbReference type="RefSeq" id="WP_085293052.1">
    <property type="nucleotide sequence ID" value="NZ_NCXM01000053.1"/>
</dbReference>
<dbReference type="InterPro" id="IPR051053">
    <property type="entry name" value="ECH/Chromodomain_protein"/>
</dbReference>
<evidence type="ECO:0008006" key="7">
    <source>
        <dbReference type="Google" id="ProtNLM"/>
    </source>
</evidence>
<comment type="similarity">
    <text evidence="2">Belongs to the enoyl-CoA hydratase/isomerase family.</text>
</comment>
<dbReference type="GO" id="GO:0004165">
    <property type="term" value="F:delta(3)-delta(2)-enoyl-CoA isomerase activity"/>
    <property type="evidence" value="ECO:0007669"/>
    <property type="project" value="UniProtKB-ARBA"/>
</dbReference>
<evidence type="ECO:0000256" key="3">
    <source>
        <dbReference type="ARBA" id="ARBA00023140"/>
    </source>
</evidence>
<keyword evidence="3" id="KW-0576">Peroxisome</keyword>
<keyword evidence="6" id="KW-1185">Reference proteome</keyword>
<dbReference type="PANTHER" id="PTHR43684:SF1">
    <property type="entry name" value="ENOYL-COA DELTA ISOMERASE 2"/>
    <property type="match status" value="1"/>
</dbReference>
<protein>
    <recommendedName>
        <fullName evidence="7">Enoyl-CoA hydratase</fullName>
    </recommendedName>
</protein>
<dbReference type="InterPro" id="IPR014748">
    <property type="entry name" value="Enoyl-CoA_hydra_C"/>
</dbReference>
<dbReference type="Pfam" id="PF00378">
    <property type="entry name" value="ECH_1"/>
    <property type="match status" value="1"/>
</dbReference>
<dbReference type="OrthoDB" id="9777711at2"/>
<evidence type="ECO:0000256" key="2">
    <source>
        <dbReference type="ARBA" id="ARBA00005254"/>
    </source>
</evidence>
<dbReference type="Gene3D" id="3.90.226.10">
    <property type="entry name" value="2-enoyl-CoA Hydratase, Chain A, domain 1"/>
    <property type="match status" value="1"/>
</dbReference>
<sequence length="262" mass="27521">MLVTGLAEAPIAVRQQGEVLAIELRRPDALNALTVQLGNELVAALDHANDPGIGCVLLTGAGRAFSAGADLKDLEGPKLNSGAPDLERALRECFNRPVRQIRDLPKPVVAALNGPAVGIAVSYALACDVVLAAESSYLLTPFTTVGLVPDGGASCLVPARAGFGRYNRLMFGAERLPARLAMDWGLVDSVLPDATFLQEAHALCDRLSRGATQAYASIKRTVNEGVLAGLDAALDLEARLQGRQAESAEFATAIARFAARPR</sequence>
<reference evidence="5 6" key="1">
    <citation type="submission" date="2017-04" db="EMBL/GenBank/DDBJ databases">
        <title>The new phylogeny of genus Mycobacterium.</title>
        <authorList>
            <person name="Tortoli E."/>
            <person name="Trovato A."/>
            <person name="Cirillo D.M."/>
        </authorList>
    </citation>
    <scope>NUCLEOTIDE SEQUENCE [LARGE SCALE GENOMIC DNA]</scope>
    <source>
        <strain evidence="5 6">DSM 45247</strain>
    </source>
</reference>
<comment type="caution">
    <text evidence="5">The sequence shown here is derived from an EMBL/GenBank/DDBJ whole genome shotgun (WGS) entry which is preliminary data.</text>
</comment>
<evidence type="ECO:0000313" key="6">
    <source>
        <dbReference type="Proteomes" id="UP000242320"/>
    </source>
</evidence>
<accession>A0A1X2KI45</accession>
<dbReference type="CDD" id="cd06558">
    <property type="entry name" value="crotonase-like"/>
    <property type="match status" value="1"/>
</dbReference>
<dbReference type="InterPro" id="IPR029045">
    <property type="entry name" value="ClpP/crotonase-like_dom_sf"/>
</dbReference>
<name>A0A1X2KI45_9MYCO</name>
<dbReference type="Proteomes" id="UP000242320">
    <property type="component" value="Unassembled WGS sequence"/>
</dbReference>
<evidence type="ECO:0000256" key="4">
    <source>
        <dbReference type="ARBA" id="ARBA00023235"/>
    </source>
</evidence>
<evidence type="ECO:0000256" key="1">
    <source>
        <dbReference type="ARBA" id="ARBA00004275"/>
    </source>
</evidence>
<comment type="subcellular location">
    <subcellularLocation>
        <location evidence="1">Peroxisome</location>
    </subcellularLocation>
</comment>
<dbReference type="AlphaFoldDB" id="A0A1X2KI45"/>
<dbReference type="InterPro" id="IPR001753">
    <property type="entry name" value="Enoyl-CoA_hydra/iso"/>
</dbReference>
<dbReference type="EMBL" id="NCXM01000053">
    <property type="protein sequence ID" value="OSC21197.1"/>
    <property type="molecule type" value="Genomic_DNA"/>
</dbReference>
<gene>
    <name evidence="5" type="ORF">B8W69_28705</name>
</gene>
<evidence type="ECO:0000313" key="5">
    <source>
        <dbReference type="EMBL" id="OSC21197.1"/>
    </source>
</evidence>
<proteinExistence type="inferred from homology"/>
<keyword evidence="4" id="KW-0413">Isomerase</keyword>
<organism evidence="5 6">
    <name type="scientific">Mycolicibacterium vulneris</name>
    <dbReference type="NCBI Taxonomy" id="547163"/>
    <lineage>
        <taxon>Bacteria</taxon>
        <taxon>Bacillati</taxon>
        <taxon>Actinomycetota</taxon>
        <taxon>Actinomycetes</taxon>
        <taxon>Mycobacteriales</taxon>
        <taxon>Mycobacteriaceae</taxon>
        <taxon>Mycolicibacterium</taxon>
    </lineage>
</organism>
<dbReference type="Gene3D" id="1.10.12.10">
    <property type="entry name" value="Lyase 2-enoyl-coa Hydratase, Chain A, domain 2"/>
    <property type="match status" value="1"/>
</dbReference>
<dbReference type="SUPFAM" id="SSF52096">
    <property type="entry name" value="ClpP/crotonase"/>
    <property type="match status" value="1"/>
</dbReference>
<dbReference type="PANTHER" id="PTHR43684">
    <property type="match status" value="1"/>
</dbReference>